<evidence type="ECO:0000313" key="2">
    <source>
        <dbReference type="Proteomes" id="UP000439903"/>
    </source>
</evidence>
<proteinExistence type="predicted"/>
<keyword evidence="2" id="KW-1185">Reference proteome</keyword>
<accession>A0A8H4AUD9</accession>
<dbReference type="EMBL" id="WTPW01000218">
    <property type="protein sequence ID" value="KAF0533852.1"/>
    <property type="molecule type" value="Genomic_DNA"/>
</dbReference>
<gene>
    <name evidence="1" type="ORF">F8M41_010417</name>
</gene>
<dbReference type="Proteomes" id="UP000439903">
    <property type="component" value="Unassembled WGS sequence"/>
</dbReference>
<name>A0A8H4AUD9_GIGMA</name>
<protein>
    <submittedName>
        <fullName evidence="1">Uncharacterized protein</fullName>
    </submittedName>
</protein>
<evidence type="ECO:0000313" key="1">
    <source>
        <dbReference type="EMBL" id="KAF0533852.1"/>
    </source>
</evidence>
<dbReference type="AlphaFoldDB" id="A0A8H4AUD9"/>
<organism evidence="1 2">
    <name type="scientific">Gigaspora margarita</name>
    <dbReference type="NCBI Taxonomy" id="4874"/>
    <lineage>
        <taxon>Eukaryota</taxon>
        <taxon>Fungi</taxon>
        <taxon>Fungi incertae sedis</taxon>
        <taxon>Mucoromycota</taxon>
        <taxon>Glomeromycotina</taxon>
        <taxon>Glomeromycetes</taxon>
        <taxon>Diversisporales</taxon>
        <taxon>Gigasporaceae</taxon>
        <taxon>Gigaspora</taxon>
    </lineage>
</organism>
<comment type="caution">
    <text evidence="1">The sequence shown here is derived from an EMBL/GenBank/DDBJ whole genome shotgun (WGS) entry which is preliminary data.</text>
</comment>
<sequence>MSDELYTKVYNFIVTTEEENVTATTVIYQAVKTKPWTSKEAVRKVGYQAISSASNLYAQDSAHRENLSQIPFNLRLHMREIRHRSLALGLRSVTASDLEWNDPLANQIIDQNSDLVNQLSRPMEKAFLKPANRTENIPRPLNHNGNWKECPEVLKEVTKEILITIKDIWNNPAFGPNFVHSLNEGTYV</sequence>
<reference evidence="1 2" key="1">
    <citation type="journal article" date="2019" name="Environ. Microbiol.">
        <title>At the nexus of three kingdoms: the genome of the mycorrhizal fungus Gigaspora margarita provides insights into plant, endobacterial and fungal interactions.</title>
        <authorList>
            <person name="Venice F."/>
            <person name="Ghignone S."/>
            <person name="Salvioli di Fossalunga A."/>
            <person name="Amselem J."/>
            <person name="Novero M."/>
            <person name="Xianan X."/>
            <person name="Sedzielewska Toro K."/>
            <person name="Morin E."/>
            <person name="Lipzen A."/>
            <person name="Grigoriev I.V."/>
            <person name="Henrissat B."/>
            <person name="Martin F.M."/>
            <person name="Bonfante P."/>
        </authorList>
    </citation>
    <scope>NUCLEOTIDE SEQUENCE [LARGE SCALE GENOMIC DNA]</scope>
    <source>
        <strain evidence="1 2">BEG34</strain>
    </source>
</reference>
<dbReference type="OrthoDB" id="2385947at2759"/>